<dbReference type="KEGG" id="yel:LC20_09365"/>
<evidence type="ECO:0000313" key="1">
    <source>
        <dbReference type="EMBL" id="ATX63052.1"/>
    </source>
</evidence>
<keyword evidence="1" id="KW-0614">Plasmid</keyword>
<proteinExistence type="predicted"/>
<evidence type="ECO:0000313" key="2">
    <source>
        <dbReference type="Proteomes" id="UP000230961"/>
    </source>
</evidence>
<dbReference type="EMBL" id="CP007450">
    <property type="protein sequence ID" value="ATX63052.1"/>
    <property type="molecule type" value="Genomic_DNA"/>
</dbReference>
<geneLocation type="plasmid" evidence="2">
    <name>Plasmid2_50k</name>
</geneLocation>
<sequence>MATSAINPTTGILETAHKFVAHGLKQGLCSVCGEMMDIVAEHAPGTSEHFRHERHSLMVRKLNRPFLSFLTINSNKGFSHIVRVIVG</sequence>
<reference evidence="1 2" key="1">
    <citation type="submission" date="2017-11" db="EMBL/GenBank/DDBJ databases">
        <title>The complete genome sequence and comparative genome analysis of Yersinia enterocolitica strain LC20.</title>
        <authorList>
            <person name="Shi G."/>
            <person name="Su M."/>
            <person name="Liang J."/>
            <person name="Gu W."/>
            <person name="Xiao Y."/>
            <person name="Zhang Z."/>
            <person name="Qiu H."/>
            <person name="Duan R."/>
            <person name="Zhang Z."/>
            <person name="Li Y."/>
            <person name="Zhang X."/>
            <person name="Ling Y."/>
            <person name="Song L."/>
            <person name="Chen M."/>
            <person name="Zhao Y."/>
            <person name="Wu J."/>
            <person name="Jing H."/>
            <person name="Xiao J."/>
            <person name="Wang X."/>
        </authorList>
    </citation>
    <scope>NUCLEOTIDE SEQUENCE [LARGE SCALE GENOMIC DNA]</scope>
    <source>
        <strain evidence="1 2">LC20</strain>
        <plasmid evidence="2">Plasmid2_50k</plasmid>
    </source>
</reference>
<organism evidence="1 2">
    <name type="scientific">Yersinia enterocolitica LC20</name>
    <dbReference type="NCBI Taxonomy" id="1443113"/>
    <lineage>
        <taxon>Bacteria</taxon>
        <taxon>Pseudomonadati</taxon>
        <taxon>Pseudomonadota</taxon>
        <taxon>Gammaproteobacteria</taxon>
        <taxon>Enterobacterales</taxon>
        <taxon>Yersiniaceae</taxon>
        <taxon>Yersinia</taxon>
    </lineage>
</organism>
<dbReference type="Proteomes" id="UP000230961">
    <property type="component" value="Plasmid p2_50K"/>
</dbReference>
<accession>A0A7U5PH35</accession>
<gene>
    <name evidence="1" type="ORF">LC20_09365</name>
</gene>
<dbReference type="AlphaFoldDB" id="A0A7U5PH35"/>
<protein>
    <submittedName>
        <fullName evidence="1">Uncharacterized protein</fullName>
    </submittedName>
</protein>
<name>A0A7U5PH35_YEREN</name>